<organism evidence="1">
    <name type="scientific">viral metagenome</name>
    <dbReference type="NCBI Taxonomy" id="1070528"/>
    <lineage>
        <taxon>unclassified sequences</taxon>
        <taxon>metagenomes</taxon>
        <taxon>organismal metagenomes</taxon>
    </lineage>
</organism>
<evidence type="ECO:0000313" key="2">
    <source>
        <dbReference type="EMBL" id="QJA67426.1"/>
    </source>
</evidence>
<sequence length="172" mass="21076">MCFPKFSPWVIGKRVYYDDTLLGHESVCQKLKIMNPEPDDVRNKIWQPEWDWTKRFNPDGTLAWDWKRADNSSILGMAKQIIPDWVKKSQLDQLDHTVERLFGDWQKLYEAFRRTDNVLEDYSSCFKLQVIAENCLSIHFFTWQYRNERENWWDAYYKLWKNPDNRIEVWRD</sequence>
<dbReference type="AlphaFoldDB" id="A0A6H1ZGS8"/>
<dbReference type="EMBL" id="MT144617">
    <property type="protein sequence ID" value="QJH95344.1"/>
    <property type="molecule type" value="Genomic_DNA"/>
</dbReference>
<proteinExistence type="predicted"/>
<reference evidence="1" key="1">
    <citation type="submission" date="2020-03" db="EMBL/GenBank/DDBJ databases">
        <title>The deep terrestrial virosphere.</title>
        <authorList>
            <person name="Holmfeldt K."/>
            <person name="Nilsson E."/>
            <person name="Simone D."/>
            <person name="Lopez-Fernandez M."/>
            <person name="Wu X."/>
            <person name="de Brujin I."/>
            <person name="Lundin D."/>
            <person name="Andersson A."/>
            <person name="Bertilsson S."/>
            <person name="Dopson M."/>
        </authorList>
    </citation>
    <scope>NUCLEOTIDE SEQUENCE</scope>
    <source>
        <strain evidence="3">MM415A00215</strain>
        <strain evidence="2">MM415B00223</strain>
        <strain evidence="1">TM448A00522</strain>
        <strain evidence="4">TM448B00399</strain>
    </source>
</reference>
<dbReference type="EMBL" id="MT142526">
    <property type="protein sequence ID" value="QJA84241.1"/>
    <property type="molecule type" value="Genomic_DNA"/>
</dbReference>
<accession>A0A6H1ZGS8</accession>
<dbReference type="EMBL" id="MT144020">
    <property type="protein sequence ID" value="QJA46738.1"/>
    <property type="molecule type" value="Genomic_DNA"/>
</dbReference>
<evidence type="ECO:0000313" key="4">
    <source>
        <dbReference type="EMBL" id="QJH95344.1"/>
    </source>
</evidence>
<evidence type="ECO:0000313" key="1">
    <source>
        <dbReference type="EMBL" id="QJA46738.1"/>
    </source>
</evidence>
<evidence type="ECO:0000313" key="3">
    <source>
        <dbReference type="EMBL" id="QJA84241.1"/>
    </source>
</evidence>
<name>A0A6H1ZGS8_9ZZZZ</name>
<gene>
    <name evidence="3" type="ORF">MM415A00215_0035</name>
    <name evidence="2" type="ORF">MM415B00223_0013</name>
    <name evidence="1" type="ORF">TM448A00522_0008</name>
    <name evidence="4" type="ORF">TM448B00399_0035</name>
</gene>
<dbReference type="EMBL" id="MT141571">
    <property type="protein sequence ID" value="QJA67426.1"/>
    <property type="molecule type" value="Genomic_DNA"/>
</dbReference>
<protein>
    <submittedName>
        <fullName evidence="1">Uncharacterized protein</fullName>
    </submittedName>
</protein>